<accession>A0ABN4YK33</accession>
<keyword evidence="2" id="KW-1185">Reference proteome</keyword>
<dbReference type="EMBL" id="CP020472">
    <property type="protein sequence ID" value="ARD23795.1"/>
    <property type="molecule type" value="Genomic_DNA"/>
</dbReference>
<organism evidence="1 2">
    <name type="scientific">Shewanella japonica</name>
    <dbReference type="NCBI Taxonomy" id="93973"/>
    <lineage>
        <taxon>Bacteria</taxon>
        <taxon>Pseudomonadati</taxon>
        <taxon>Pseudomonadota</taxon>
        <taxon>Gammaproteobacteria</taxon>
        <taxon>Alteromonadales</taxon>
        <taxon>Shewanellaceae</taxon>
        <taxon>Shewanella</taxon>
    </lineage>
</organism>
<reference evidence="1 2" key="1">
    <citation type="submission" date="2017-03" db="EMBL/GenBank/DDBJ databases">
        <title>Genome sequencing of Shewanella japonica KCTC 22435.</title>
        <authorList>
            <person name="Kim K.M."/>
        </authorList>
    </citation>
    <scope>NUCLEOTIDE SEQUENCE [LARGE SCALE GENOMIC DNA]</scope>
    <source>
        <strain evidence="1 2">KCTC 22435</strain>
    </source>
</reference>
<evidence type="ECO:0000313" key="1">
    <source>
        <dbReference type="EMBL" id="ARD23795.1"/>
    </source>
</evidence>
<dbReference type="Proteomes" id="UP000191820">
    <property type="component" value="Chromosome"/>
</dbReference>
<proteinExistence type="predicted"/>
<evidence type="ECO:0000313" key="2">
    <source>
        <dbReference type="Proteomes" id="UP000191820"/>
    </source>
</evidence>
<name>A0ABN4YK33_9GAMM</name>
<dbReference type="RefSeq" id="WP_055024940.1">
    <property type="nucleotide sequence ID" value="NZ_CP020472.1"/>
</dbReference>
<gene>
    <name evidence="1" type="ORF">SJ2017_3546</name>
</gene>
<protein>
    <submittedName>
        <fullName evidence="1">Uncharacterized protein</fullName>
    </submittedName>
</protein>
<sequence>MPSNMKLYQLTVIFSVLFSLMGFSYNVWRMEITENNSNVRTACFEMLLELAEVQQLVYAAHYDNNLEQGNPRVGWVKVGLIADLSSLTNQAVAKESVELTQVWSTQWHSMHDDEQAASQIVEQVDNVREEIKRLLASLD</sequence>